<protein>
    <submittedName>
        <fullName evidence="1">Uncharacterized protein</fullName>
    </submittedName>
</protein>
<proteinExistence type="predicted"/>
<dbReference type="AlphaFoldDB" id="A0A653BZF7"/>
<dbReference type="Proteomes" id="UP000410492">
    <property type="component" value="Unassembled WGS sequence"/>
</dbReference>
<sequence length="57" mass="6307">MFNSAAISSTPLSPWILSKDKTGFCLSKKLPSGSSSLTNKVVWCVRCRILEKGRFTE</sequence>
<organism evidence="1 2">
    <name type="scientific">Callosobruchus maculatus</name>
    <name type="common">Southern cowpea weevil</name>
    <name type="synonym">Pulse bruchid</name>
    <dbReference type="NCBI Taxonomy" id="64391"/>
    <lineage>
        <taxon>Eukaryota</taxon>
        <taxon>Metazoa</taxon>
        <taxon>Ecdysozoa</taxon>
        <taxon>Arthropoda</taxon>
        <taxon>Hexapoda</taxon>
        <taxon>Insecta</taxon>
        <taxon>Pterygota</taxon>
        <taxon>Neoptera</taxon>
        <taxon>Endopterygota</taxon>
        <taxon>Coleoptera</taxon>
        <taxon>Polyphaga</taxon>
        <taxon>Cucujiformia</taxon>
        <taxon>Chrysomeloidea</taxon>
        <taxon>Chrysomelidae</taxon>
        <taxon>Bruchinae</taxon>
        <taxon>Bruchini</taxon>
        <taxon>Callosobruchus</taxon>
    </lineage>
</organism>
<keyword evidence="2" id="KW-1185">Reference proteome</keyword>
<name>A0A653BZF7_CALMS</name>
<evidence type="ECO:0000313" key="1">
    <source>
        <dbReference type="EMBL" id="VEN40933.1"/>
    </source>
</evidence>
<accession>A0A653BZF7</accession>
<gene>
    <name evidence="1" type="ORF">CALMAC_LOCUS4931</name>
</gene>
<evidence type="ECO:0000313" key="2">
    <source>
        <dbReference type="Proteomes" id="UP000410492"/>
    </source>
</evidence>
<dbReference type="EMBL" id="CAACVG010006678">
    <property type="protein sequence ID" value="VEN40933.1"/>
    <property type="molecule type" value="Genomic_DNA"/>
</dbReference>
<reference evidence="1 2" key="1">
    <citation type="submission" date="2019-01" db="EMBL/GenBank/DDBJ databases">
        <authorList>
            <person name="Sayadi A."/>
        </authorList>
    </citation>
    <scope>NUCLEOTIDE SEQUENCE [LARGE SCALE GENOMIC DNA]</scope>
</reference>